<dbReference type="Proteomes" id="UP000183986">
    <property type="component" value="Unassembled WGS sequence"/>
</dbReference>
<name>A0A1M2UZR4_MARNT</name>
<evidence type="ECO:0000256" key="1">
    <source>
        <dbReference type="SAM" id="Phobius"/>
    </source>
</evidence>
<proteinExistence type="predicted"/>
<organism evidence="2 3">
    <name type="scientific">Marinobacter nauticus</name>
    <name type="common">Marinobacter hydrocarbonoclasticus</name>
    <name type="synonym">Marinobacter aquaeolei</name>
    <dbReference type="NCBI Taxonomy" id="2743"/>
    <lineage>
        <taxon>Bacteria</taxon>
        <taxon>Pseudomonadati</taxon>
        <taxon>Pseudomonadota</taxon>
        <taxon>Gammaproteobacteria</taxon>
        <taxon>Pseudomonadales</taxon>
        <taxon>Marinobacteraceae</taxon>
        <taxon>Marinobacter</taxon>
    </lineage>
</organism>
<keyword evidence="1" id="KW-1133">Transmembrane helix</keyword>
<dbReference type="EMBL" id="MPKY01000001">
    <property type="protein sequence ID" value="OJT00824.1"/>
    <property type="molecule type" value="Genomic_DNA"/>
</dbReference>
<dbReference type="OrthoDB" id="283083at2"/>
<dbReference type="Pfam" id="PF14316">
    <property type="entry name" value="DUF4381"/>
    <property type="match status" value="1"/>
</dbReference>
<keyword evidence="1" id="KW-0472">Membrane</keyword>
<evidence type="ECO:0008006" key="4">
    <source>
        <dbReference type="Google" id="ProtNLM"/>
    </source>
</evidence>
<evidence type="ECO:0000313" key="2">
    <source>
        <dbReference type="EMBL" id="OJT00824.1"/>
    </source>
</evidence>
<reference evidence="2" key="1">
    <citation type="submission" date="2016-11" db="EMBL/GenBank/DDBJ databases">
        <title>Draft Genome Sequence of Marinobacter hydrocarbonoclasticus strain STW2, a polyaromatic aromatic hydrocarbon degrading and denitrifying bacterium from rhizosphere of Seagrass Enhalus acodoides.</title>
        <authorList>
            <person name="Ling J."/>
            <person name="Dong J."/>
        </authorList>
    </citation>
    <scope>NUCLEOTIDE SEQUENCE [LARGE SCALE GENOMIC DNA]</scope>
    <source>
        <strain evidence="2">STW2</strain>
    </source>
</reference>
<gene>
    <name evidence="2" type="ORF">BEE62_12535</name>
</gene>
<evidence type="ECO:0000313" key="3">
    <source>
        <dbReference type="Proteomes" id="UP000183986"/>
    </source>
</evidence>
<keyword evidence="1" id="KW-0812">Transmembrane</keyword>
<protein>
    <recommendedName>
        <fullName evidence="4">DUF4381 domain-containing protein</fullName>
    </recommendedName>
</protein>
<sequence>MNEQDPLAQLRDIHLPDMGGIWPPAPGWWLLAMLCAVGLVAAVILWRRQRRHTAWRREARRLMADLEARASKTPDWFSELNALLKRVARRSHPGQNPQAMSGEQWIAFLLATAPSNRIASRPVVEAMVISTWQPNPTANPHQALDFATLWLEAQL</sequence>
<keyword evidence="3" id="KW-1185">Reference proteome</keyword>
<accession>A0A1M2UZR4</accession>
<dbReference type="InterPro" id="IPR025489">
    <property type="entry name" value="DUF4381"/>
</dbReference>
<dbReference type="AlphaFoldDB" id="A0A1M2UZR4"/>
<dbReference type="RefSeq" id="WP_072677636.1">
    <property type="nucleotide sequence ID" value="NZ_MPKY01000001.1"/>
</dbReference>
<feature type="transmembrane region" description="Helical" evidence="1">
    <location>
        <begin position="27"/>
        <end position="46"/>
    </location>
</feature>
<comment type="caution">
    <text evidence="2">The sequence shown here is derived from an EMBL/GenBank/DDBJ whole genome shotgun (WGS) entry which is preliminary data.</text>
</comment>